<dbReference type="Proteomes" id="UP001176960">
    <property type="component" value="Unassembled WGS sequence"/>
</dbReference>
<dbReference type="PANTHER" id="PTHR30523:SF6">
    <property type="entry name" value="PHOSPHOENOLPYRUVATE CARBOXYLASE"/>
    <property type="match status" value="1"/>
</dbReference>
<proteinExistence type="predicted"/>
<dbReference type="SUPFAM" id="SSF51621">
    <property type="entry name" value="Phosphoenolpyruvate/pyruvate domain"/>
    <property type="match status" value="1"/>
</dbReference>
<dbReference type="GO" id="GO:0005829">
    <property type="term" value="C:cytosol"/>
    <property type="evidence" value="ECO:0007669"/>
    <property type="project" value="TreeGrafter"/>
</dbReference>
<dbReference type="InterPro" id="IPR015813">
    <property type="entry name" value="Pyrv/PenolPyrv_kinase-like_dom"/>
</dbReference>
<sequence>MPDSLPDRPDLQSETQALCERMRGFEEAAAGRRGLSDPVQAMGADIANSLRHGQMPIDALEATVRHLRDAELRTRAMRLRDYLGLNTALSPEERLEAAAGRLVAAHRTPLALADTLSRPAFSAVFTAHPTFALSDRVYRAMEAIADDPTHPLPEWPTHRRNRPPTLDDELSLSLAAIQRGRDALDLYNTAIFREAGRRWPGTILAPSPITMATWVGFDTDGRSDIMWWDTLRIRLTLKRLHLERLQQQIQPLLSSESPLAVQVAAAIDAVRVQEDAAPHHDKTDPQNIAAFASTLVSRRDDALTDAAMLLPAFETAIATVDHAARTPLLAARAAFLAHGLGLAHIHTRLNATQIYNAARQRLGIEDDPAIPAHRRVVLSQINDALDEGVTLDVDFGAMLIEQSSAARLMMTMAQILKHIDASTPIRFLVAETESGFTLLATLWLARLFGIRDQQIEISPLFETQSALEHGETILEEAFRSSHWRDYLRANGKLCLQFGYSDSGRYIGQLAATNLVERLRLKALALLRKHRMEELEVVFFDTHGESIGRGSHPFSLAARLEYFSPPQTAAQFLDAGVRVREESAFQGADGYALFGTRRLAEATIATIAEHTLRDLSKLSADPIYDDPDFSADFFSTIALSMSSLVADPGYAALLGAFGPALIDKSGSRPSARQTEGALVARITHPRQLRAIPNNAILQQLGYWANVLHGLGEAASRHTDGFEINLASSRRFNLALDFARQALAHSDLDALRATVQLLDPGTWLDRAANATTDEARRRFMQLSKSLEGLAFWTRLPAMSRRLQADHLRLRMVWPEAPHMRAEERVLHAIRTALIERIWLLAMRVPYFSPRDNISRETMTAMILRLDVEVAIEHLKRIFPLSGADIAEVDFHEPVGQRDNQGFRREHDEIFEPMLRLFALLREVGIAITHANGSFG</sequence>
<evidence type="ECO:0000313" key="4">
    <source>
        <dbReference type="Proteomes" id="UP001176960"/>
    </source>
</evidence>
<evidence type="ECO:0000256" key="1">
    <source>
        <dbReference type="ARBA" id="ARBA00003670"/>
    </source>
</evidence>
<accession>A0AA35ULG3</accession>
<protein>
    <recommendedName>
        <fullName evidence="2">Phosphoenolpyruvate carboxylase</fullName>
    </recommendedName>
</protein>
<comment type="function">
    <text evidence="1">Forms oxaloacetate, a four-carbon dicarboxylic acid source for the tricarboxylic acid cycle.</text>
</comment>
<dbReference type="PANTHER" id="PTHR30523">
    <property type="entry name" value="PHOSPHOENOLPYRUVATE CARBOXYLASE"/>
    <property type="match status" value="1"/>
</dbReference>
<dbReference type="Pfam" id="PF00311">
    <property type="entry name" value="PEPcase"/>
    <property type="match status" value="1"/>
</dbReference>
<organism evidence="3 4">
    <name type="scientific">Brytella acorum</name>
    <dbReference type="NCBI Taxonomy" id="2959299"/>
    <lineage>
        <taxon>Bacteria</taxon>
        <taxon>Pseudomonadati</taxon>
        <taxon>Pseudomonadota</taxon>
        <taxon>Alphaproteobacteria</taxon>
        <taxon>Acetobacterales</taxon>
        <taxon>Acetobacteraceae</taxon>
        <taxon>Brytella</taxon>
    </lineage>
</organism>
<dbReference type="AlphaFoldDB" id="A0AA35ULG3"/>
<reference evidence="3" key="1">
    <citation type="submission" date="2023-03" db="EMBL/GenBank/DDBJ databases">
        <authorList>
            <person name="Cleenwerck I."/>
        </authorList>
    </citation>
    <scope>NUCLEOTIDE SEQUENCE</scope>
    <source>
        <strain evidence="3">LMG 32879</strain>
    </source>
</reference>
<evidence type="ECO:0000313" key="3">
    <source>
        <dbReference type="EMBL" id="CAI9119618.1"/>
    </source>
</evidence>
<dbReference type="GO" id="GO:0008964">
    <property type="term" value="F:phosphoenolpyruvate carboxylase activity"/>
    <property type="evidence" value="ECO:0007669"/>
    <property type="project" value="InterPro"/>
</dbReference>
<dbReference type="InterPro" id="IPR021135">
    <property type="entry name" value="PEP_COase"/>
</dbReference>
<dbReference type="GO" id="GO:0015977">
    <property type="term" value="P:carbon fixation"/>
    <property type="evidence" value="ECO:0007669"/>
    <property type="project" value="InterPro"/>
</dbReference>
<dbReference type="RefSeq" id="WP_289843459.1">
    <property type="nucleotide sequence ID" value="NZ_CATKSH010000002.1"/>
</dbReference>
<dbReference type="GO" id="GO:0006099">
    <property type="term" value="P:tricarboxylic acid cycle"/>
    <property type="evidence" value="ECO:0007669"/>
    <property type="project" value="InterPro"/>
</dbReference>
<name>A0AA35ULG3_9PROT</name>
<evidence type="ECO:0000256" key="2">
    <source>
        <dbReference type="ARBA" id="ARBA00022419"/>
    </source>
</evidence>
<comment type="caution">
    <text evidence="3">The sequence shown here is derived from an EMBL/GenBank/DDBJ whole genome shotgun (WGS) entry which is preliminary data.</text>
</comment>
<keyword evidence="4" id="KW-1185">Reference proteome</keyword>
<keyword evidence="3" id="KW-0456">Lyase</keyword>
<dbReference type="EMBL" id="CATKSH010000002">
    <property type="protein sequence ID" value="CAI9119618.1"/>
    <property type="molecule type" value="Genomic_DNA"/>
</dbReference>
<gene>
    <name evidence="3" type="ORF">LMG32879_000436</name>
</gene>